<evidence type="ECO:0000313" key="2">
    <source>
        <dbReference type="EMBL" id="KAB7783760.1"/>
    </source>
</evidence>
<reference evidence="2 3" key="1">
    <citation type="submission" date="2019-10" db="EMBL/GenBank/DDBJ databases">
        <title>Draft Genome Sequence of the Caffeine Degrading Methylotroph Methylorubrum populi PINKEL.</title>
        <authorList>
            <person name="Dawson S.C."/>
            <person name="Zhang X."/>
            <person name="Wright M.E."/>
            <person name="Sharma G."/>
            <person name="Langner J.T."/>
            <person name="Ditty J.L."/>
            <person name="Subuyuj G.A."/>
        </authorList>
    </citation>
    <scope>NUCLEOTIDE SEQUENCE [LARGE SCALE GENOMIC DNA]</scope>
    <source>
        <strain evidence="2 3">Pinkel</strain>
    </source>
</reference>
<evidence type="ECO:0000256" key="1">
    <source>
        <dbReference type="SAM" id="MobiDB-lite"/>
    </source>
</evidence>
<comment type="caution">
    <text evidence="2">The sequence shown here is derived from an EMBL/GenBank/DDBJ whole genome shotgun (WGS) entry which is preliminary data.</text>
</comment>
<protein>
    <submittedName>
        <fullName evidence="2">Uncharacterized protein</fullName>
    </submittedName>
</protein>
<feature type="region of interest" description="Disordered" evidence="1">
    <location>
        <begin position="1"/>
        <end position="20"/>
    </location>
</feature>
<organism evidence="2 3">
    <name type="scientific">Methylorubrum populi</name>
    <dbReference type="NCBI Taxonomy" id="223967"/>
    <lineage>
        <taxon>Bacteria</taxon>
        <taxon>Pseudomonadati</taxon>
        <taxon>Pseudomonadota</taxon>
        <taxon>Alphaproteobacteria</taxon>
        <taxon>Hyphomicrobiales</taxon>
        <taxon>Methylobacteriaceae</taxon>
        <taxon>Methylorubrum</taxon>
    </lineage>
</organism>
<dbReference type="EMBL" id="WEKV01000014">
    <property type="protein sequence ID" value="KAB7783760.1"/>
    <property type="molecule type" value="Genomic_DNA"/>
</dbReference>
<name>A0A833J3B9_9HYPH</name>
<dbReference type="Proteomes" id="UP000469949">
    <property type="component" value="Unassembled WGS sequence"/>
</dbReference>
<accession>A0A833J3B9</accession>
<proteinExistence type="predicted"/>
<dbReference type="AlphaFoldDB" id="A0A833J3B9"/>
<sequence length="39" mass="4337">MSLIRAMPHVDRMDGIGRSPQVTLSPRFPLPFVAGSRSR</sequence>
<gene>
    <name evidence="2" type="ORF">F8B43_3683</name>
</gene>
<evidence type="ECO:0000313" key="3">
    <source>
        <dbReference type="Proteomes" id="UP000469949"/>
    </source>
</evidence>